<evidence type="ECO:0000313" key="2">
    <source>
        <dbReference type="Proteomes" id="UP000182100"/>
    </source>
</evidence>
<dbReference type="EMBL" id="FMZK01000012">
    <property type="protein sequence ID" value="SDD82856.1"/>
    <property type="molecule type" value="Genomic_DNA"/>
</dbReference>
<dbReference type="AlphaFoldDB" id="A0A1G6XZQ3"/>
<protein>
    <submittedName>
        <fullName evidence="1">Uncharacterized protein</fullName>
    </submittedName>
</protein>
<reference evidence="2" key="1">
    <citation type="submission" date="2016-10" db="EMBL/GenBank/DDBJ databases">
        <authorList>
            <person name="Varghese N."/>
            <person name="Submissions S."/>
        </authorList>
    </citation>
    <scope>NUCLEOTIDE SEQUENCE [LARGE SCALE GENOMIC DNA]</scope>
    <source>
        <strain evidence="2">CGMCC 4.3504</strain>
    </source>
</reference>
<accession>A0A1G6XZQ3</accession>
<keyword evidence="2" id="KW-1185">Reference proteome</keyword>
<sequence>MIVTQDVRPDVWTVELEEALVRIGHQFGRVDLRRRYSHSW</sequence>
<dbReference type="Proteomes" id="UP000182100">
    <property type="component" value="Unassembled WGS sequence"/>
</dbReference>
<dbReference type="RefSeq" id="WP_280519591.1">
    <property type="nucleotide sequence ID" value="NZ_FMZK01000012.1"/>
</dbReference>
<evidence type="ECO:0000313" key="1">
    <source>
        <dbReference type="EMBL" id="SDD82856.1"/>
    </source>
</evidence>
<proteinExistence type="predicted"/>
<name>A0A1G6XZQ3_9ACTN</name>
<organism evidence="1 2">
    <name type="scientific">Streptomyces prasinopilosus</name>
    <dbReference type="NCBI Taxonomy" id="67344"/>
    <lineage>
        <taxon>Bacteria</taxon>
        <taxon>Bacillati</taxon>
        <taxon>Actinomycetota</taxon>
        <taxon>Actinomycetes</taxon>
        <taxon>Kitasatosporales</taxon>
        <taxon>Streptomycetaceae</taxon>
        <taxon>Streptomyces</taxon>
    </lineage>
</organism>
<gene>
    <name evidence="1" type="ORF">SAMN05216505_112120</name>
</gene>